<evidence type="ECO:0000313" key="1">
    <source>
        <dbReference type="EMBL" id="MBF9223126.1"/>
    </source>
</evidence>
<gene>
    <name evidence="1" type="ORF">I2H31_18630</name>
</gene>
<reference evidence="1 2" key="1">
    <citation type="submission" date="2020-11" db="EMBL/GenBank/DDBJ databases">
        <authorList>
            <person name="Kim M.K."/>
        </authorList>
    </citation>
    <scope>NUCLEOTIDE SEQUENCE [LARGE SCALE GENOMIC DNA]</scope>
    <source>
        <strain evidence="1 2">BT662</strain>
    </source>
</reference>
<dbReference type="RefSeq" id="WP_196294572.1">
    <property type="nucleotide sequence ID" value="NZ_JADQDM010000012.1"/>
</dbReference>
<sequence>MEPTPTPNTPTPTPTIPTDLRGQADLALRLKDAWPATPELVFLWTTAAEYGPKAVAFEAAVTARETAGQLRPQVTGDLRALDAKMEDGLNYVKGYLAEKFTKARAKEHYAQFGIVTYRDSYILPADQGERLKALDKLLDALAATGLGARDYGTAFWQPLRDQYATATGQATQAAQGVTKAIADREPLHAYVLEVLQAMLSLLDAQYRDPKARAAKRRELGYLDEFN</sequence>
<proteinExistence type="predicted"/>
<keyword evidence="2" id="KW-1185">Reference proteome</keyword>
<protein>
    <submittedName>
        <fullName evidence="1">Uncharacterized protein</fullName>
    </submittedName>
</protein>
<dbReference type="Proteomes" id="UP000618931">
    <property type="component" value="Unassembled WGS sequence"/>
</dbReference>
<comment type="caution">
    <text evidence="1">The sequence shown here is derived from an EMBL/GenBank/DDBJ whole genome shotgun (WGS) entry which is preliminary data.</text>
</comment>
<dbReference type="EMBL" id="JADQDM010000012">
    <property type="protein sequence ID" value="MBF9223126.1"/>
    <property type="molecule type" value="Genomic_DNA"/>
</dbReference>
<organism evidence="1 2">
    <name type="scientific">Hymenobacter ruricola</name>
    <dbReference type="NCBI Taxonomy" id="2791023"/>
    <lineage>
        <taxon>Bacteria</taxon>
        <taxon>Pseudomonadati</taxon>
        <taxon>Bacteroidota</taxon>
        <taxon>Cytophagia</taxon>
        <taxon>Cytophagales</taxon>
        <taxon>Hymenobacteraceae</taxon>
        <taxon>Hymenobacter</taxon>
    </lineage>
</organism>
<name>A0ABS0I834_9BACT</name>
<evidence type="ECO:0000313" key="2">
    <source>
        <dbReference type="Proteomes" id="UP000618931"/>
    </source>
</evidence>
<accession>A0ABS0I834</accession>